<accession>A0A1Q3B7H2</accession>
<evidence type="ECO:0000313" key="6">
    <source>
        <dbReference type="Proteomes" id="UP000187406"/>
    </source>
</evidence>
<dbReference type="Proteomes" id="UP000187406">
    <property type="component" value="Unassembled WGS sequence"/>
</dbReference>
<evidence type="ECO:0000256" key="4">
    <source>
        <dbReference type="RuleBase" id="RU363099"/>
    </source>
</evidence>
<evidence type="ECO:0000256" key="3">
    <source>
        <dbReference type="ARBA" id="ARBA00022525"/>
    </source>
</evidence>
<evidence type="ECO:0000256" key="1">
    <source>
        <dbReference type="ARBA" id="ARBA00010746"/>
    </source>
</evidence>
<comment type="caution">
    <text evidence="5">The sequence shown here is derived from an EMBL/GenBank/DDBJ whole genome shotgun (WGS) entry which is preliminary data.</text>
</comment>
<comment type="subunit">
    <text evidence="2 4">Homodimer.</text>
</comment>
<reference evidence="6" key="1">
    <citation type="submission" date="2016-04" db="EMBL/GenBank/DDBJ databases">
        <title>Cephalotus genome sequencing.</title>
        <authorList>
            <person name="Fukushima K."/>
            <person name="Hasebe M."/>
            <person name="Fang X."/>
        </authorList>
    </citation>
    <scope>NUCLEOTIDE SEQUENCE [LARGE SCALE GENOMIC DNA]</scope>
    <source>
        <strain evidence="6">cv. St1</strain>
    </source>
</reference>
<comment type="subcellular location">
    <subcellularLocation>
        <location evidence="4">Secreted</location>
        <location evidence="4">Extracellular space</location>
        <location evidence="4">Apoplast</location>
    </subcellularLocation>
</comment>
<dbReference type="Pfam" id="PF03018">
    <property type="entry name" value="Dirigent"/>
    <property type="match status" value="1"/>
</dbReference>
<keyword evidence="4" id="KW-0052">Apoplast</keyword>
<feature type="signal peptide" evidence="4">
    <location>
        <begin position="1"/>
        <end position="25"/>
    </location>
</feature>
<keyword evidence="3 4" id="KW-0964">Secreted</keyword>
<comment type="function">
    <text evidence="4">Dirigent proteins impart stereoselectivity on the phenoxy radical-coupling reaction, yielding optically active lignans from two molecules of coniferyl alcohol in the biosynthesis of lignans, flavonolignans, and alkaloids and thus plays a central role in plant secondary metabolism.</text>
</comment>
<sequence length="175" mass="19038">MARTLSKPTCTFLILFTVPFSLILATSEPNPFDKTLSPSSLGLKEATLTHLHFYFHDTVTGQNPTAFRIAQARITNKSATGFGALVMIDEPLTVGPELSSKLVGRAQGKYNGSTLSVLGRNTILSTVRELPIVGGTGLFRFARGYALARTYSFDPTAPVMLGNAVVEYNVYVFHY</sequence>
<dbReference type="Gene3D" id="2.40.480.10">
    <property type="entry name" value="Allene oxide cyclase-like"/>
    <property type="match status" value="2"/>
</dbReference>
<evidence type="ECO:0000256" key="2">
    <source>
        <dbReference type="ARBA" id="ARBA00011738"/>
    </source>
</evidence>
<protein>
    <recommendedName>
        <fullName evidence="4">Dirigent protein</fullName>
    </recommendedName>
</protein>
<dbReference type="GO" id="GO:0009699">
    <property type="term" value="P:phenylpropanoid biosynthetic process"/>
    <property type="evidence" value="ECO:0007669"/>
    <property type="project" value="UniProtKB-ARBA"/>
</dbReference>
<keyword evidence="4" id="KW-0732">Signal</keyword>
<dbReference type="STRING" id="3775.A0A1Q3B7H2"/>
<dbReference type="GO" id="GO:0048046">
    <property type="term" value="C:apoplast"/>
    <property type="evidence" value="ECO:0007669"/>
    <property type="project" value="UniProtKB-SubCell"/>
</dbReference>
<organism evidence="5 6">
    <name type="scientific">Cephalotus follicularis</name>
    <name type="common">Albany pitcher plant</name>
    <dbReference type="NCBI Taxonomy" id="3775"/>
    <lineage>
        <taxon>Eukaryota</taxon>
        <taxon>Viridiplantae</taxon>
        <taxon>Streptophyta</taxon>
        <taxon>Embryophyta</taxon>
        <taxon>Tracheophyta</taxon>
        <taxon>Spermatophyta</taxon>
        <taxon>Magnoliopsida</taxon>
        <taxon>eudicotyledons</taxon>
        <taxon>Gunneridae</taxon>
        <taxon>Pentapetalae</taxon>
        <taxon>rosids</taxon>
        <taxon>fabids</taxon>
        <taxon>Oxalidales</taxon>
        <taxon>Cephalotaceae</taxon>
        <taxon>Cephalotus</taxon>
    </lineage>
</organism>
<dbReference type="InParanoid" id="A0A1Q3B7H2"/>
<comment type="similarity">
    <text evidence="1 4">Belongs to the plant dirigent protein family.</text>
</comment>
<evidence type="ECO:0000313" key="5">
    <source>
        <dbReference type="EMBL" id="GAV63991.1"/>
    </source>
</evidence>
<dbReference type="AlphaFoldDB" id="A0A1Q3B7H2"/>
<proteinExistence type="inferred from homology"/>
<dbReference type="PANTHER" id="PTHR21495">
    <property type="entry name" value="NUCLEOPORIN-RELATED"/>
    <property type="match status" value="1"/>
</dbReference>
<gene>
    <name evidence="5" type="ORF">CFOL_v3_07509</name>
</gene>
<name>A0A1Q3B7H2_CEPFO</name>
<keyword evidence="6" id="KW-1185">Reference proteome</keyword>
<dbReference type="InterPro" id="IPR004265">
    <property type="entry name" value="Dirigent"/>
</dbReference>
<dbReference type="OrthoDB" id="1864232at2759"/>
<dbReference type="EMBL" id="BDDD01000328">
    <property type="protein sequence ID" value="GAV63991.1"/>
    <property type="molecule type" value="Genomic_DNA"/>
</dbReference>
<dbReference type="InterPro" id="IPR044859">
    <property type="entry name" value="Allene_oxi_cyc_Dirigent"/>
</dbReference>
<feature type="chain" id="PRO_5011826805" description="Dirigent protein" evidence="4">
    <location>
        <begin position="26"/>
        <end position="175"/>
    </location>
</feature>